<dbReference type="PANTHER" id="PTHR13438">
    <property type="entry name" value="AMINOACYL TRNA SYNTHASE COMPLEX-INTERACTING MULTIFUNCTIONAL PROTEIN"/>
    <property type="match status" value="1"/>
</dbReference>
<comment type="subcellular location">
    <subcellularLocation>
        <location evidence="1">Cytoplasm</location>
    </subcellularLocation>
</comment>
<accession>A0A6B2EI60</accession>
<dbReference type="EMBL" id="GIFK01005456">
    <property type="protein sequence ID" value="NBJ63159.1"/>
    <property type="molecule type" value="Transcribed_RNA"/>
</dbReference>
<evidence type="ECO:0000259" key="5">
    <source>
        <dbReference type="Pfam" id="PF18569"/>
    </source>
</evidence>
<feature type="domain" description="AIMP2 thioredoxin-like" evidence="5">
    <location>
        <begin position="89"/>
        <end position="164"/>
    </location>
</feature>
<proteinExistence type="predicted"/>
<organism evidence="6">
    <name type="scientific">Phlebotomus kandelakii</name>
    <dbReference type="NCBI Taxonomy" id="1109342"/>
    <lineage>
        <taxon>Eukaryota</taxon>
        <taxon>Metazoa</taxon>
        <taxon>Ecdysozoa</taxon>
        <taxon>Arthropoda</taxon>
        <taxon>Hexapoda</taxon>
        <taxon>Insecta</taxon>
        <taxon>Pterygota</taxon>
        <taxon>Neoptera</taxon>
        <taxon>Endopterygota</taxon>
        <taxon>Diptera</taxon>
        <taxon>Nematocera</taxon>
        <taxon>Psychodoidea</taxon>
        <taxon>Psychodidae</taxon>
        <taxon>Phlebotomus</taxon>
        <taxon>Larroussius</taxon>
    </lineage>
</organism>
<keyword evidence="4" id="KW-0175">Coiled coil</keyword>
<dbReference type="InterPro" id="IPR041503">
    <property type="entry name" value="AIMP2_thioredoxin"/>
</dbReference>
<dbReference type="PANTHER" id="PTHR13438:SF2">
    <property type="entry name" value="AMINOACYL TRNA SYNTHASE COMPLEX-INTERACTING MULTIFUNCTIONAL PROTEIN 2"/>
    <property type="match status" value="1"/>
</dbReference>
<dbReference type="InterPro" id="IPR042360">
    <property type="entry name" value="AIMP2"/>
</dbReference>
<keyword evidence="3" id="KW-0648">Protein biosynthesis</keyword>
<evidence type="ECO:0000256" key="4">
    <source>
        <dbReference type="SAM" id="Coils"/>
    </source>
</evidence>
<feature type="coiled-coil region" evidence="4">
    <location>
        <begin position="48"/>
        <end position="75"/>
    </location>
</feature>
<dbReference type="GO" id="GO:0006412">
    <property type="term" value="P:translation"/>
    <property type="evidence" value="ECO:0007669"/>
    <property type="project" value="UniProtKB-KW"/>
</dbReference>
<evidence type="ECO:0000256" key="3">
    <source>
        <dbReference type="ARBA" id="ARBA00022917"/>
    </source>
</evidence>
<dbReference type="Gene3D" id="1.20.1050.130">
    <property type="match status" value="1"/>
</dbReference>
<evidence type="ECO:0000256" key="2">
    <source>
        <dbReference type="ARBA" id="ARBA00022490"/>
    </source>
</evidence>
<protein>
    <recommendedName>
        <fullName evidence="5">AIMP2 thioredoxin-like domain-containing protein</fullName>
    </recommendedName>
</protein>
<keyword evidence="2" id="KW-0963">Cytoplasm</keyword>
<sequence>MYNLKPIVTDFEVDKPRNMYAVKEIHNPTDTFLTKLEESLKVEKEGDLNELVEKQELLLDKLKELKRQLVSLQDGLPLCRKPAQPRSFPDDLVISVDPSTIPYSLLLMQRSSLGFSVTFYTHSSVAKLPEEAKKFAEEIQGLTSGSGSRVTVIWRLGLPASFQVSVGVQGSCFWGEDNFIRYLTRLGLLKKSSDSDDLLLDLTHHLLALADDKKEQTRAADRLIIALKKQKTSQSVDLATYSALRNFRNASKGGKVDAVLKELEARL</sequence>
<evidence type="ECO:0000256" key="1">
    <source>
        <dbReference type="ARBA" id="ARBA00004496"/>
    </source>
</evidence>
<evidence type="ECO:0000313" key="6">
    <source>
        <dbReference type="EMBL" id="NBJ63159.1"/>
    </source>
</evidence>
<dbReference type="GO" id="GO:0005737">
    <property type="term" value="C:cytoplasm"/>
    <property type="evidence" value="ECO:0007669"/>
    <property type="project" value="UniProtKB-SubCell"/>
</dbReference>
<reference evidence="6" key="1">
    <citation type="submission" date="2019-10" db="EMBL/GenBank/DDBJ databases">
        <title>Short sand fly seasons in Tbilisi, Georgia, hinder development of host immunity to saliva of the visceral leishmaniasis vector Phlebotomus kandelakii.</title>
        <authorList>
            <person name="Oliveira F."/>
            <person name="Giorgobiani E."/>
            <person name="Guimaraes-Costa A.B."/>
            <person name="Abdeladhim M."/>
            <person name="Oristian J."/>
            <person name="Tskhvaradze L."/>
            <person name="Tsertsvadze N."/>
            <person name="Zakalashvili M."/>
            <person name="Valenzuela J.G."/>
            <person name="Kamhawi S."/>
        </authorList>
    </citation>
    <scope>NUCLEOTIDE SEQUENCE</scope>
    <source>
        <strain evidence="6">Wild-capture in Tbilisi</strain>
        <tissue evidence="6">Salivary glands</tissue>
    </source>
</reference>
<dbReference type="AlphaFoldDB" id="A0A6B2EI60"/>
<dbReference type="Pfam" id="PF18569">
    <property type="entry name" value="Thioredoxin_16"/>
    <property type="match status" value="1"/>
</dbReference>
<name>A0A6B2EI60_9DIPT</name>
<dbReference type="GO" id="GO:0017101">
    <property type="term" value="C:aminoacyl-tRNA synthetase multienzyme complex"/>
    <property type="evidence" value="ECO:0007669"/>
    <property type="project" value="InterPro"/>
</dbReference>